<dbReference type="InterPro" id="IPR039151">
    <property type="entry name" value="INTU"/>
</dbReference>
<gene>
    <name evidence="11" type="ORF">RUM43_010763</name>
</gene>
<dbReference type="GO" id="GO:0005737">
    <property type="term" value="C:cytoplasm"/>
    <property type="evidence" value="ECO:0007669"/>
    <property type="project" value="TreeGrafter"/>
</dbReference>
<evidence type="ECO:0000256" key="6">
    <source>
        <dbReference type="ARBA" id="ARBA00022490"/>
    </source>
</evidence>
<dbReference type="AlphaFoldDB" id="A0AAN8S518"/>
<protein>
    <recommendedName>
        <fullName evidence="4">Protein inturned</fullName>
    </recommendedName>
    <alternativeName>
        <fullName evidence="8">Inturned planar cell polarity effector homolog</fullName>
    </alternativeName>
</protein>
<keyword evidence="6" id="KW-0963">Cytoplasm</keyword>
<evidence type="ECO:0000256" key="2">
    <source>
        <dbReference type="ARBA" id="ARBA00004241"/>
    </source>
</evidence>
<feature type="compositionally biased region" description="Acidic residues" evidence="9">
    <location>
        <begin position="30"/>
        <end position="41"/>
    </location>
</feature>
<dbReference type="PROSITE" id="PS50106">
    <property type="entry name" value="PDZ"/>
    <property type="match status" value="1"/>
</dbReference>
<dbReference type="InterPro" id="IPR043989">
    <property type="entry name" value="CCZ1/INTU/HSP4_longin_3"/>
</dbReference>
<keyword evidence="5" id="KW-0217">Developmental protein</keyword>
<evidence type="ECO:0000256" key="1">
    <source>
        <dbReference type="ARBA" id="ARBA00004120"/>
    </source>
</evidence>
<name>A0AAN8S518_POLSC</name>
<evidence type="ECO:0000256" key="5">
    <source>
        <dbReference type="ARBA" id="ARBA00022473"/>
    </source>
</evidence>
<evidence type="ECO:0000313" key="11">
    <source>
        <dbReference type="EMBL" id="KAK6637089.1"/>
    </source>
</evidence>
<dbReference type="GO" id="GO:0060271">
    <property type="term" value="P:cilium assembly"/>
    <property type="evidence" value="ECO:0007669"/>
    <property type="project" value="InterPro"/>
</dbReference>
<organism evidence="11 12">
    <name type="scientific">Polyplax serrata</name>
    <name type="common">Common mouse louse</name>
    <dbReference type="NCBI Taxonomy" id="468196"/>
    <lineage>
        <taxon>Eukaryota</taxon>
        <taxon>Metazoa</taxon>
        <taxon>Ecdysozoa</taxon>
        <taxon>Arthropoda</taxon>
        <taxon>Hexapoda</taxon>
        <taxon>Insecta</taxon>
        <taxon>Pterygota</taxon>
        <taxon>Neoptera</taxon>
        <taxon>Paraneoptera</taxon>
        <taxon>Psocodea</taxon>
        <taxon>Troctomorpha</taxon>
        <taxon>Phthiraptera</taxon>
        <taxon>Anoplura</taxon>
        <taxon>Polyplacidae</taxon>
        <taxon>Polyplax</taxon>
    </lineage>
</organism>
<dbReference type="GO" id="GO:0001736">
    <property type="term" value="P:establishment of planar polarity"/>
    <property type="evidence" value="ECO:0007669"/>
    <property type="project" value="InterPro"/>
</dbReference>
<dbReference type="Pfam" id="PF19033">
    <property type="entry name" value="Intu_longin_3"/>
    <property type="match status" value="1"/>
</dbReference>
<dbReference type="InterPro" id="IPR043988">
    <property type="entry name" value="CCZ1/INTU_longin_2"/>
</dbReference>
<dbReference type="InterPro" id="IPR036034">
    <property type="entry name" value="PDZ_sf"/>
</dbReference>
<dbReference type="Pfam" id="PF19031">
    <property type="entry name" value="Intu_longin_1"/>
    <property type="match status" value="1"/>
</dbReference>
<evidence type="ECO:0000256" key="4">
    <source>
        <dbReference type="ARBA" id="ARBA00015639"/>
    </source>
</evidence>
<dbReference type="EMBL" id="JAWJWE010000004">
    <property type="protein sequence ID" value="KAK6637089.1"/>
    <property type="molecule type" value="Genomic_DNA"/>
</dbReference>
<comment type="subcellular location">
    <subcellularLocation>
        <location evidence="2">Cell surface</location>
    </subcellularLocation>
    <subcellularLocation>
        <location evidence="1">Cytoplasm</location>
        <location evidence="1">Cytoskeleton</location>
        <location evidence="1">Cilium basal body</location>
    </subcellularLocation>
</comment>
<dbReference type="PANTHER" id="PTHR21082">
    <property type="entry name" value="PROTEIN INTURNED"/>
    <property type="match status" value="1"/>
</dbReference>
<evidence type="ECO:0000259" key="10">
    <source>
        <dbReference type="PROSITE" id="PS50106"/>
    </source>
</evidence>
<evidence type="ECO:0000256" key="3">
    <source>
        <dbReference type="ARBA" id="ARBA00010034"/>
    </source>
</evidence>
<evidence type="ECO:0000256" key="9">
    <source>
        <dbReference type="SAM" id="MobiDB-lite"/>
    </source>
</evidence>
<dbReference type="SUPFAM" id="SSF50156">
    <property type="entry name" value="PDZ domain-like"/>
    <property type="match status" value="1"/>
</dbReference>
<dbReference type="Pfam" id="PF00595">
    <property type="entry name" value="PDZ"/>
    <property type="match status" value="1"/>
</dbReference>
<proteinExistence type="inferred from homology"/>
<reference evidence="11 12" key="1">
    <citation type="submission" date="2023-10" db="EMBL/GenBank/DDBJ databases">
        <title>Genomes of two closely related lineages of the louse Polyplax serrata with different host specificities.</title>
        <authorList>
            <person name="Martinu J."/>
            <person name="Tarabai H."/>
            <person name="Stefka J."/>
            <person name="Hypsa V."/>
        </authorList>
    </citation>
    <scope>NUCLEOTIDE SEQUENCE [LARGE SCALE GENOMIC DNA]</scope>
    <source>
        <strain evidence="11">HR10_N</strain>
    </source>
</reference>
<comment type="similarity">
    <text evidence="3">Belongs to the inturned family.</text>
</comment>
<feature type="region of interest" description="Disordered" evidence="9">
    <location>
        <begin position="657"/>
        <end position="742"/>
    </location>
</feature>
<dbReference type="GO" id="GO:0009986">
    <property type="term" value="C:cell surface"/>
    <property type="evidence" value="ECO:0007669"/>
    <property type="project" value="UniProtKB-SubCell"/>
</dbReference>
<dbReference type="Gene3D" id="2.30.42.10">
    <property type="match status" value="1"/>
</dbReference>
<feature type="domain" description="PDZ" evidence="10">
    <location>
        <begin position="158"/>
        <end position="230"/>
    </location>
</feature>
<dbReference type="GO" id="GO:0005929">
    <property type="term" value="C:cilium"/>
    <property type="evidence" value="ECO:0007669"/>
    <property type="project" value="TreeGrafter"/>
</dbReference>
<dbReference type="InterPro" id="IPR001478">
    <property type="entry name" value="PDZ"/>
</dbReference>
<dbReference type="Proteomes" id="UP001372834">
    <property type="component" value="Unassembled WGS sequence"/>
</dbReference>
<feature type="region of interest" description="Disordered" evidence="9">
    <location>
        <begin position="1"/>
        <end position="41"/>
    </location>
</feature>
<feature type="compositionally biased region" description="Polar residues" evidence="9">
    <location>
        <begin position="685"/>
        <end position="702"/>
    </location>
</feature>
<dbReference type="GO" id="GO:0007399">
    <property type="term" value="P:nervous system development"/>
    <property type="evidence" value="ECO:0007669"/>
    <property type="project" value="TreeGrafter"/>
</dbReference>
<dbReference type="GO" id="GO:0016192">
    <property type="term" value="P:vesicle-mediated transport"/>
    <property type="evidence" value="ECO:0007669"/>
    <property type="project" value="InterPro"/>
</dbReference>
<feature type="compositionally biased region" description="Acidic residues" evidence="9">
    <location>
        <begin position="725"/>
        <end position="736"/>
    </location>
</feature>
<evidence type="ECO:0000256" key="8">
    <source>
        <dbReference type="ARBA" id="ARBA00032633"/>
    </source>
</evidence>
<accession>A0AAN8S518</accession>
<sequence>MEEKELLLYKIPNTQDNSRNRGPHQQNRNDEDDTSSEDSEEWFDESESWCSSCCGHHSQTSFEWEKEVNENGQLFYVESHNIDRTDTTSIDIYSEAENKTDETKNIKSRRILNWMRRRNNKKLQVSKSLQNDVTEHQTDEVLSLEKSNTTEKNREFKEVGLRVVTVGQGTTLCEKLLGVSVRITKEKEIVVTGIISNGPAENSSIAIGDVILGINDYSVTPQNFEGLLKNVNFPSEIKLKIQGSQDSEPFKKVKFQSLIVQSLTKKNEELDTILHDQPVGIVVVDVESQNLNKDDIIYCYPESCTLSKCRGAFVTLHHLLAEIRPNDTCQSSSVVMKKQKTHVLYSADQNLMLLLAIPQAKCTLKESKYIFSDLIRNLLFCHQSLKRCFEARNKLELDHFFSLFFSRILSNGFLSNAFEFKALNELSSGLFLEPSSPYFEDVLPFATWVPLPKEAQVQIDEALNELESNDFDIEDDDTIQIQKQFNIVGSCLFHKGFLLASHLPKDDLLDIYAYYRQNCLIQLFRSEPVKSLVIWREVYPSSVNRGLLSRKPANFVLPSGRWFMLTVGQDHDSLTVLLVASEFCSKVHENAGPSVIYVEEVEDTLRHMQKLGISTLASQWIESNSRFRTTTPEEILAKKKSKKENLLGLVKTFDGPQRTSVTSKVPHLSIKPGDLNQGKRPRSNPPDTSEDSVSQSASNMSELSDENAPILGRRRELGRVVTENISDDSDSSDSDWDSSKDSNIRESISMSGIDHFYLCDVGEILPARLTTGTEDSLFYYVHVDGAEGVLINPPLNAKRSTPKMKEILDNFRRCSQIIHSILENNINFKKNGQDNSRCFINKSLIAVKEHGVIYECFSSELESGRKPISFQYWIVGRLFFTPQPREIYVCYHEEAPQNLVEIAFRLGLSAAG</sequence>
<dbReference type="InterPro" id="IPR043987">
    <property type="entry name" value="CCZ1/INTU/HSP4_longin_1"/>
</dbReference>
<dbReference type="SMART" id="SM00228">
    <property type="entry name" value="PDZ"/>
    <property type="match status" value="1"/>
</dbReference>
<evidence type="ECO:0000256" key="7">
    <source>
        <dbReference type="ARBA" id="ARBA00022794"/>
    </source>
</evidence>
<comment type="caution">
    <text evidence="11">The sequence shown here is derived from an EMBL/GenBank/DDBJ whole genome shotgun (WGS) entry which is preliminary data.</text>
</comment>
<evidence type="ECO:0000313" key="12">
    <source>
        <dbReference type="Proteomes" id="UP001372834"/>
    </source>
</evidence>
<keyword evidence="7" id="KW-0970">Cilium biogenesis/degradation</keyword>
<dbReference type="PANTHER" id="PTHR21082:SF4">
    <property type="entry name" value="PROTEIN INTURNED"/>
    <property type="match status" value="1"/>
</dbReference>
<dbReference type="Pfam" id="PF19032">
    <property type="entry name" value="Intu_longin_2"/>
    <property type="match status" value="1"/>
</dbReference>